<evidence type="ECO:0000256" key="2">
    <source>
        <dbReference type="ARBA" id="ARBA00004374"/>
    </source>
</evidence>
<reference evidence="17 18" key="1">
    <citation type="journal article" date="2012" name="Nature">
        <title>The genomic landscape of species divergence in Ficedula flycatchers.</title>
        <authorList>
            <person name="Ellegren H."/>
            <person name="Smeds L."/>
            <person name="Burri R."/>
            <person name="Olason P.I."/>
            <person name="Backstrom N."/>
            <person name="Kawakami T."/>
            <person name="Kunstner A."/>
            <person name="Makinen H."/>
            <person name="Nadachowska-Brzyska K."/>
            <person name="Qvarnstrom A."/>
            <person name="Uebbing S."/>
            <person name="Wolf J.B."/>
        </authorList>
    </citation>
    <scope>NUCLEOTIDE SEQUENCE [LARGE SCALE GENOMIC DNA]</scope>
</reference>
<dbReference type="Pfam" id="PF04930">
    <property type="entry name" value="FUN14"/>
    <property type="match status" value="1"/>
</dbReference>
<dbReference type="Proteomes" id="UP000016665">
    <property type="component" value="Chromosome 4A"/>
</dbReference>
<accession>A0A803WGU6</accession>
<evidence type="ECO:0000256" key="3">
    <source>
        <dbReference type="ARBA" id="ARBA00009160"/>
    </source>
</evidence>
<evidence type="ECO:0000256" key="12">
    <source>
        <dbReference type="ARBA" id="ARBA00023242"/>
    </source>
</evidence>
<dbReference type="AlphaFoldDB" id="A0A803WGU6"/>
<proteinExistence type="inferred from homology"/>
<sequence length="310" mass="32520">MLRQHRSASRGSTGGSPEARPGPGRAAPRSSLAPLSLRAPLPSGPSSFSPLSPCLPVSRTLSPLSPLVPLPLHPSLPSSLSPLVPLSPHPSLPVPLPLHPSLPSSLSPVLLLSPRPAPPSSLSLPSSLSPAPSPPSSLSPRRLPVTRGARACAERSGVMAVPGGGAKDDTFNVLDLAEYTKNRPWWRKIFAPNSGSSAEKYNVATQLVIGGVTGWCTGFIFQKVGKLAATAVGGGFFLLQIANHTGYIKVDWNLVQRDMNKAKQQLKFHSSGNKMPPEVKSRVDEVVIFLKKNVVLTGGFAGGFLLGMAS</sequence>
<comment type="function">
    <text evidence="15">Binds directly and specifically 1,2-Diacyl-sn-glycero-3-phospho-(1'-myo-inositol-3',4',5'-bisphosphate) (PIP3) leading to the recruitment of PIP3 to mitochondria and may play a role in the regulation of the platelet activation via AKT/GSK3B/cGMP signaling pathways. May act as transcription factor that regulates SREBP1 (isoform SREBP-1C) expression in order to modulate triglyceride (TG) homeostasis in hepatocytes.</text>
</comment>
<evidence type="ECO:0000256" key="11">
    <source>
        <dbReference type="ARBA" id="ARBA00023163"/>
    </source>
</evidence>
<feature type="compositionally biased region" description="Low complexity" evidence="16">
    <location>
        <begin position="15"/>
        <end position="55"/>
    </location>
</feature>
<keyword evidence="9" id="KW-0496">Mitochondrion</keyword>
<evidence type="ECO:0000256" key="16">
    <source>
        <dbReference type="SAM" id="MobiDB-lite"/>
    </source>
</evidence>
<protein>
    <recommendedName>
        <fullName evidence="13">FUN14 domain-containing protein 2</fullName>
    </recommendedName>
    <alternativeName>
        <fullName evidence="14">Hepatitis C virus core-binding protein 6</fullName>
    </alternativeName>
</protein>
<evidence type="ECO:0000256" key="14">
    <source>
        <dbReference type="ARBA" id="ARBA00041722"/>
    </source>
</evidence>
<comment type="similarity">
    <text evidence="3">Belongs to the FUN14 family.</text>
</comment>
<keyword evidence="4" id="KW-0597">Phosphoprotein</keyword>
<dbReference type="GO" id="GO:0005634">
    <property type="term" value="C:nucleus"/>
    <property type="evidence" value="ECO:0007669"/>
    <property type="project" value="UniProtKB-SubCell"/>
</dbReference>
<reference evidence="17" key="3">
    <citation type="submission" date="2025-09" db="UniProtKB">
        <authorList>
            <consortium name="Ensembl"/>
        </authorList>
    </citation>
    <scope>IDENTIFICATION</scope>
</reference>
<organism evidence="17 18">
    <name type="scientific">Ficedula albicollis</name>
    <name type="common">Collared flycatcher</name>
    <name type="synonym">Muscicapa albicollis</name>
    <dbReference type="NCBI Taxonomy" id="59894"/>
    <lineage>
        <taxon>Eukaryota</taxon>
        <taxon>Metazoa</taxon>
        <taxon>Chordata</taxon>
        <taxon>Craniata</taxon>
        <taxon>Vertebrata</taxon>
        <taxon>Euteleostomi</taxon>
        <taxon>Archelosauria</taxon>
        <taxon>Archosauria</taxon>
        <taxon>Dinosauria</taxon>
        <taxon>Saurischia</taxon>
        <taxon>Theropoda</taxon>
        <taxon>Coelurosauria</taxon>
        <taxon>Aves</taxon>
        <taxon>Neognathae</taxon>
        <taxon>Neoaves</taxon>
        <taxon>Telluraves</taxon>
        <taxon>Australaves</taxon>
        <taxon>Passeriformes</taxon>
        <taxon>Muscicapidae</taxon>
        <taxon>Ficedula</taxon>
    </lineage>
</organism>
<evidence type="ECO:0000256" key="13">
    <source>
        <dbReference type="ARBA" id="ARBA00039376"/>
    </source>
</evidence>
<dbReference type="PANTHER" id="PTHR21346:SF5">
    <property type="entry name" value="FUN14 DOMAIN-CONTAINING PROTEIN 2"/>
    <property type="match status" value="1"/>
</dbReference>
<evidence type="ECO:0000256" key="10">
    <source>
        <dbReference type="ARBA" id="ARBA00023136"/>
    </source>
</evidence>
<comment type="subcellular location">
    <subcellularLocation>
        <location evidence="2">Mitochondrion outer membrane</location>
        <topology evidence="2">Multi-pass membrane protein</topology>
    </subcellularLocation>
    <subcellularLocation>
        <location evidence="1">Nucleus</location>
    </subcellularLocation>
</comment>
<dbReference type="Ensembl" id="ENSFALT00000032990.1">
    <property type="protein sequence ID" value="ENSFALP00000034202.1"/>
    <property type="gene ID" value="ENSFALG00000025901.1"/>
</dbReference>
<evidence type="ECO:0000256" key="1">
    <source>
        <dbReference type="ARBA" id="ARBA00004123"/>
    </source>
</evidence>
<feature type="compositionally biased region" description="Low complexity" evidence="16">
    <location>
        <begin position="121"/>
        <end position="130"/>
    </location>
</feature>
<evidence type="ECO:0000313" key="18">
    <source>
        <dbReference type="Proteomes" id="UP000016665"/>
    </source>
</evidence>
<dbReference type="GeneTree" id="ENSGT00940000154783"/>
<keyword evidence="11" id="KW-0804">Transcription</keyword>
<keyword evidence="12" id="KW-0539">Nucleus</keyword>
<dbReference type="InterPro" id="IPR007014">
    <property type="entry name" value="FUN14"/>
</dbReference>
<feature type="region of interest" description="Disordered" evidence="16">
    <location>
        <begin position="121"/>
        <end position="146"/>
    </location>
</feature>
<keyword evidence="10" id="KW-0472">Membrane</keyword>
<name>A0A803WGU6_FICAL</name>
<evidence type="ECO:0000256" key="9">
    <source>
        <dbReference type="ARBA" id="ARBA00023128"/>
    </source>
</evidence>
<dbReference type="GO" id="GO:0005741">
    <property type="term" value="C:mitochondrial outer membrane"/>
    <property type="evidence" value="ECO:0007669"/>
    <property type="project" value="UniProtKB-SubCell"/>
</dbReference>
<evidence type="ECO:0000256" key="5">
    <source>
        <dbReference type="ARBA" id="ARBA00022692"/>
    </source>
</evidence>
<evidence type="ECO:0000256" key="4">
    <source>
        <dbReference type="ARBA" id="ARBA00022553"/>
    </source>
</evidence>
<evidence type="ECO:0000256" key="15">
    <source>
        <dbReference type="ARBA" id="ARBA00045668"/>
    </source>
</evidence>
<keyword evidence="5" id="KW-0812">Transmembrane</keyword>
<keyword evidence="7" id="KW-1133">Transmembrane helix</keyword>
<keyword evidence="6" id="KW-1000">Mitochondrion outer membrane</keyword>
<evidence type="ECO:0000256" key="7">
    <source>
        <dbReference type="ARBA" id="ARBA00022989"/>
    </source>
</evidence>
<dbReference type="PANTHER" id="PTHR21346">
    <property type="entry name" value="FUN14 DOMAIN CONTAINING"/>
    <property type="match status" value="1"/>
</dbReference>
<evidence type="ECO:0000256" key="8">
    <source>
        <dbReference type="ARBA" id="ARBA00023015"/>
    </source>
</evidence>
<reference evidence="17" key="2">
    <citation type="submission" date="2025-08" db="UniProtKB">
        <authorList>
            <consortium name="Ensembl"/>
        </authorList>
    </citation>
    <scope>IDENTIFICATION</scope>
</reference>
<keyword evidence="8" id="KW-0805">Transcription regulation</keyword>
<keyword evidence="18" id="KW-1185">Reference proteome</keyword>
<evidence type="ECO:0000256" key="6">
    <source>
        <dbReference type="ARBA" id="ARBA00022787"/>
    </source>
</evidence>
<evidence type="ECO:0000313" key="17">
    <source>
        <dbReference type="Ensembl" id="ENSFALP00000034202.1"/>
    </source>
</evidence>
<dbReference type="GO" id="GO:0000422">
    <property type="term" value="P:autophagy of mitochondrion"/>
    <property type="evidence" value="ECO:0007669"/>
    <property type="project" value="TreeGrafter"/>
</dbReference>
<gene>
    <name evidence="17" type="primary">FUNDC2</name>
</gene>
<feature type="region of interest" description="Disordered" evidence="16">
    <location>
        <begin position="1"/>
        <end position="55"/>
    </location>
</feature>